<dbReference type="OrthoDB" id="2752751at2759"/>
<evidence type="ECO:0000313" key="1">
    <source>
        <dbReference type="EMBL" id="RPD59017.1"/>
    </source>
</evidence>
<gene>
    <name evidence="1" type="ORF">L227DRAFT_576665</name>
</gene>
<proteinExistence type="predicted"/>
<name>A0A5C2S722_9APHY</name>
<dbReference type="EMBL" id="ML122272">
    <property type="protein sequence ID" value="RPD59017.1"/>
    <property type="molecule type" value="Genomic_DNA"/>
</dbReference>
<protein>
    <recommendedName>
        <fullName evidence="3">F-box domain-containing protein</fullName>
    </recommendedName>
</protein>
<sequence>MASAILTQDVLYAICEHLALPDQSWYEYEGPSVPGRARSTQEQAEVVRRRTLASCVRVCRAFFEPAASVLWRHLDDLDPVLALDASSDDAHAPEHPHSLTDIRRRRLRYLSYIQAIHRPGGPSGGIPSSLLAARTGIEKDTMSSPRLTKLRWIQEVPGHTDLLTLFSPSLRSLHIIFRHPRSWRRAPDQASMDKAFVEDLLVRAAARAPYLTYLRITRTSGIPESWLVPVRRFSRVESVDLLEPAYDAVSTSALMQPLAALEHLRTLKMRLQPPPRTCPGSGVAPCGPRGFSALRELQLNGKFAGLQDATEFLRGVASPHLRSLRIEDCECGSDDFAEALLEFCTVALQAKFATSLEVVALSVYGIGAPVTLERPLVEYLHPLLQVRGLRDVRLSLAPKAVFMAVSETDVRAMADAWPLLKRLRLDCALAKSEGGAPGGGLSRRVLEWMVQTYPLLEDVQLPVDGDSEVIASASEDRLGAYVGSHPMFGYVEPVLCPCLCSA</sequence>
<organism evidence="1 2">
    <name type="scientific">Lentinus tigrinus ALCF2SS1-6</name>
    <dbReference type="NCBI Taxonomy" id="1328759"/>
    <lineage>
        <taxon>Eukaryota</taxon>
        <taxon>Fungi</taxon>
        <taxon>Dikarya</taxon>
        <taxon>Basidiomycota</taxon>
        <taxon>Agaricomycotina</taxon>
        <taxon>Agaricomycetes</taxon>
        <taxon>Polyporales</taxon>
        <taxon>Polyporaceae</taxon>
        <taxon>Lentinus</taxon>
    </lineage>
</organism>
<dbReference type="Proteomes" id="UP000313359">
    <property type="component" value="Unassembled WGS sequence"/>
</dbReference>
<accession>A0A5C2S722</accession>
<dbReference type="STRING" id="1328759.A0A5C2S722"/>
<dbReference type="AlphaFoldDB" id="A0A5C2S722"/>
<reference evidence="1" key="1">
    <citation type="journal article" date="2018" name="Genome Biol. Evol.">
        <title>Genomics and development of Lentinus tigrinus, a white-rot wood-decaying mushroom with dimorphic fruiting bodies.</title>
        <authorList>
            <person name="Wu B."/>
            <person name="Xu Z."/>
            <person name="Knudson A."/>
            <person name="Carlson A."/>
            <person name="Chen N."/>
            <person name="Kovaka S."/>
            <person name="LaButti K."/>
            <person name="Lipzen A."/>
            <person name="Pennachio C."/>
            <person name="Riley R."/>
            <person name="Schakwitz W."/>
            <person name="Umezawa K."/>
            <person name="Ohm R.A."/>
            <person name="Grigoriev I.V."/>
            <person name="Nagy L.G."/>
            <person name="Gibbons J."/>
            <person name="Hibbett D."/>
        </authorList>
    </citation>
    <scope>NUCLEOTIDE SEQUENCE [LARGE SCALE GENOMIC DNA]</scope>
    <source>
        <strain evidence="1">ALCF2SS1-6</strain>
    </source>
</reference>
<evidence type="ECO:0000313" key="2">
    <source>
        <dbReference type="Proteomes" id="UP000313359"/>
    </source>
</evidence>
<dbReference type="Gene3D" id="3.80.10.10">
    <property type="entry name" value="Ribonuclease Inhibitor"/>
    <property type="match status" value="1"/>
</dbReference>
<evidence type="ECO:0008006" key="3">
    <source>
        <dbReference type="Google" id="ProtNLM"/>
    </source>
</evidence>
<keyword evidence="2" id="KW-1185">Reference proteome</keyword>
<dbReference type="InterPro" id="IPR032675">
    <property type="entry name" value="LRR_dom_sf"/>
</dbReference>